<dbReference type="PATRIC" id="fig|379893.4.peg.3384"/>
<gene>
    <name evidence="1" type="ORF">GM31_16645</name>
</gene>
<dbReference type="Proteomes" id="UP000037393">
    <property type="component" value="Unassembled WGS sequence"/>
</dbReference>
<proteinExistence type="predicted"/>
<sequence length="263" mass="28796">MTNTAGLETVNGVLMMSSRSISEMTNKEHKQIVRDIKTMLEQLGIYSANLHHDESKGFFIAKKEYNGRIVIDEILLGQDLSTTLVTGYSVQDRYKIIKRWSELESGKATPLIAAQPAAGSADILSIARVVAEATASATMKVLREVTGTNLIAVAPALSSPVAPQITQSGGCDENAFIAVTKIAWLTAFSDSSCRRLIDYADLPVQKVPGVRGLMVHKECFMSAFKKLIEGSTPPHGKRKRWQHPEFGGFTLREDPKEIFGEGE</sequence>
<dbReference type="Pfam" id="PF09669">
    <property type="entry name" value="Phage_pRha"/>
    <property type="match status" value="1"/>
</dbReference>
<dbReference type="AlphaFoldDB" id="A0A0L0GYK0"/>
<organism evidence="1 2">
    <name type="scientific">Trabulsiella odontotermitis</name>
    <dbReference type="NCBI Taxonomy" id="379893"/>
    <lineage>
        <taxon>Bacteria</taxon>
        <taxon>Pseudomonadati</taxon>
        <taxon>Pseudomonadota</taxon>
        <taxon>Gammaproteobacteria</taxon>
        <taxon>Enterobacterales</taxon>
        <taxon>Enterobacteriaceae</taxon>
        <taxon>Trabulsiella</taxon>
    </lineage>
</organism>
<keyword evidence="2" id="KW-1185">Reference proteome</keyword>
<comment type="caution">
    <text evidence="1">The sequence shown here is derived from an EMBL/GenBank/DDBJ whole genome shotgun (WGS) entry which is preliminary data.</text>
</comment>
<accession>A0A0L0GYK0</accession>
<dbReference type="InterPro" id="IPR014054">
    <property type="entry name" value="Phage_regulatory_Rha"/>
</dbReference>
<reference evidence="1 2" key="1">
    <citation type="journal article" date="2015" name="Appl. Environ. Microbiol.">
        <title>The Enterobacterium Trabulsiella odontotermitis Presents Novel Adaptations Related to Its Association with Fungus-Growing Termites.</title>
        <authorList>
            <person name="Sapountzis P."/>
            <person name="Gruntjes T."/>
            <person name="Otani S."/>
            <person name="Estevez J."/>
            <person name="da Costa R.R."/>
            <person name="Plunkett G.3rd."/>
            <person name="Perna N.T."/>
            <person name="Poulsen M."/>
        </authorList>
    </citation>
    <scope>NUCLEOTIDE SEQUENCE [LARGE SCALE GENOMIC DNA]</scope>
    <source>
        <strain evidence="1 2">12</strain>
    </source>
</reference>
<evidence type="ECO:0008006" key="3">
    <source>
        <dbReference type="Google" id="ProtNLM"/>
    </source>
</evidence>
<protein>
    <recommendedName>
        <fullName evidence="3">DNA-binding protein</fullName>
    </recommendedName>
</protein>
<evidence type="ECO:0000313" key="2">
    <source>
        <dbReference type="Proteomes" id="UP000037393"/>
    </source>
</evidence>
<dbReference type="EMBL" id="JNGI01000035">
    <property type="protein sequence ID" value="KNC94002.1"/>
    <property type="molecule type" value="Genomic_DNA"/>
</dbReference>
<evidence type="ECO:0000313" key="1">
    <source>
        <dbReference type="EMBL" id="KNC94002.1"/>
    </source>
</evidence>
<name>A0A0L0GYK0_9ENTR</name>